<name>A0ACC2I0B3_9PEZI</name>
<protein>
    <submittedName>
        <fullName evidence="1">Uncharacterized protein</fullName>
    </submittedName>
</protein>
<dbReference type="Proteomes" id="UP001153334">
    <property type="component" value="Unassembled WGS sequence"/>
</dbReference>
<organism evidence="1 2">
    <name type="scientific">Nemania bipapillata</name>
    <dbReference type="NCBI Taxonomy" id="110536"/>
    <lineage>
        <taxon>Eukaryota</taxon>
        <taxon>Fungi</taxon>
        <taxon>Dikarya</taxon>
        <taxon>Ascomycota</taxon>
        <taxon>Pezizomycotina</taxon>
        <taxon>Sordariomycetes</taxon>
        <taxon>Xylariomycetidae</taxon>
        <taxon>Xylariales</taxon>
        <taxon>Xylariaceae</taxon>
        <taxon>Nemania</taxon>
    </lineage>
</organism>
<reference evidence="1" key="1">
    <citation type="submission" date="2022-11" db="EMBL/GenBank/DDBJ databases">
        <title>Genome Sequence of Nemania bipapillata.</title>
        <authorList>
            <person name="Buettner E."/>
        </authorList>
    </citation>
    <scope>NUCLEOTIDE SEQUENCE</scope>
    <source>
        <strain evidence="1">CP14</strain>
    </source>
</reference>
<evidence type="ECO:0000313" key="1">
    <source>
        <dbReference type="EMBL" id="KAJ8108434.1"/>
    </source>
</evidence>
<comment type="caution">
    <text evidence="1">The sequence shown here is derived from an EMBL/GenBank/DDBJ whole genome shotgun (WGS) entry which is preliminary data.</text>
</comment>
<proteinExistence type="predicted"/>
<keyword evidence="2" id="KW-1185">Reference proteome</keyword>
<gene>
    <name evidence="1" type="ORF">ONZ43_g6426</name>
</gene>
<sequence>MSEDERLTREAELKAQEEFLKEREGPLDDFVAKLDQHLVEHGFEDVRMFETATRKEDYQGWTECLLMDLDRFGSRLLHRSKVDDSYKQIAKEFFDTFAEAVVETERGVALHQGAIVTAVARKPMDDKTQQPTTMLKEEDTESRKRKRSPDSSKEKPLAR</sequence>
<dbReference type="EMBL" id="JAPESX010002290">
    <property type="protein sequence ID" value="KAJ8108434.1"/>
    <property type="molecule type" value="Genomic_DNA"/>
</dbReference>
<accession>A0ACC2I0B3</accession>
<evidence type="ECO:0000313" key="2">
    <source>
        <dbReference type="Proteomes" id="UP001153334"/>
    </source>
</evidence>